<dbReference type="EMBL" id="KE560425">
    <property type="protein sequence ID" value="EPZ36848.1"/>
    <property type="molecule type" value="Genomic_DNA"/>
</dbReference>
<dbReference type="STRING" id="988480.A0A075B585"/>
<dbReference type="Gene3D" id="3.40.50.300">
    <property type="entry name" value="P-loop containing nucleotide triphosphate hydrolases"/>
    <property type="match status" value="1"/>
</dbReference>
<dbReference type="GO" id="GO:0045505">
    <property type="term" value="F:dynein intermediate chain binding"/>
    <property type="evidence" value="ECO:0007669"/>
    <property type="project" value="InterPro"/>
</dbReference>
<name>A0A075B585_ROZAC</name>
<dbReference type="GO" id="GO:0051959">
    <property type="term" value="F:dynein light intermediate chain binding"/>
    <property type="evidence" value="ECO:0007669"/>
    <property type="project" value="InterPro"/>
</dbReference>
<dbReference type="PANTHER" id="PTHR46532:SF4">
    <property type="entry name" value="AAA+ ATPASE DOMAIN-CONTAINING PROTEIN"/>
    <property type="match status" value="1"/>
</dbReference>
<dbReference type="Proteomes" id="UP000030755">
    <property type="component" value="Unassembled WGS sequence"/>
</dbReference>
<evidence type="ECO:0000313" key="3">
    <source>
        <dbReference type="EMBL" id="RKP15628.1"/>
    </source>
</evidence>
<reference evidence="2 4" key="1">
    <citation type="journal article" date="2013" name="Curr. Biol.">
        <title>Shared signatures of parasitism and phylogenomics unite Cryptomycota and microsporidia.</title>
        <authorList>
            <person name="James T.Y."/>
            <person name="Pelin A."/>
            <person name="Bonen L."/>
            <person name="Ahrendt S."/>
            <person name="Sain D."/>
            <person name="Corradi N."/>
            <person name="Stajich J.E."/>
        </authorList>
    </citation>
    <scope>NUCLEOTIDE SEQUENCE [LARGE SCALE GENOMIC DNA]</scope>
    <source>
        <strain evidence="2 4">CSF55</strain>
        <strain evidence="2 4">CSF55</strain>
    </source>
</reference>
<protein>
    <submittedName>
        <fullName evidence="2">Dynein heavy chain domain-containing protein</fullName>
    </submittedName>
</protein>
<evidence type="ECO:0000313" key="2">
    <source>
        <dbReference type="EMBL" id="EPZ36848.1"/>
    </source>
</evidence>
<dbReference type="InterPro" id="IPR026983">
    <property type="entry name" value="DHC"/>
</dbReference>
<dbReference type="InterPro" id="IPR027417">
    <property type="entry name" value="P-loop_NTPase"/>
</dbReference>
<dbReference type="PANTHER" id="PTHR46532">
    <property type="entry name" value="MALE FERTILITY FACTOR KL5"/>
    <property type="match status" value="1"/>
</dbReference>
<sequence>MEYDCVLPNGEFVNWNTRVGTVQVDTSKVAQADVIIPTIDTIRYEDLLYSWLSEHKPLVLCGPPGSGKTMSLFNSLRKLPEFNMVALNFSSSTTPEIILQTFEQYCEYRKTINGIILCPKLNLSFVFTVSKT</sequence>
<dbReference type="Proteomes" id="UP000281549">
    <property type="component" value="Unassembled WGS sequence"/>
</dbReference>
<accession>A0A075B585</accession>
<dbReference type="EMBL" id="ML008395">
    <property type="protein sequence ID" value="RKP15628.1"/>
    <property type="molecule type" value="Genomic_DNA"/>
</dbReference>
<dbReference type="AlphaFoldDB" id="A0A075B585"/>
<dbReference type="SUPFAM" id="SSF52540">
    <property type="entry name" value="P-loop containing nucleoside triphosphate hydrolases"/>
    <property type="match status" value="1"/>
</dbReference>
<dbReference type="Pfam" id="PF12775">
    <property type="entry name" value="AAA_7"/>
    <property type="match status" value="1"/>
</dbReference>
<dbReference type="HOGENOM" id="CLU_1922187_0_0_1"/>
<reference evidence="5" key="2">
    <citation type="journal article" date="2018" name="Nat. Microbiol.">
        <title>Leveraging single-cell genomics to expand the fungal tree of life.</title>
        <authorList>
            <person name="Ahrendt S.R."/>
            <person name="Quandt C.A."/>
            <person name="Ciobanu D."/>
            <person name="Clum A."/>
            <person name="Salamov A."/>
            <person name="Andreopoulos B."/>
            <person name="Cheng J.F."/>
            <person name="Woyke T."/>
            <person name="Pelin A."/>
            <person name="Henrissat B."/>
            <person name="Reynolds N.K."/>
            <person name="Benny G.L."/>
            <person name="Smith M.E."/>
            <person name="James T.Y."/>
            <person name="Grigoriev I.V."/>
        </authorList>
    </citation>
    <scope>NUCLEOTIDE SEQUENCE [LARGE SCALE GENOMIC DNA]</scope>
    <source>
        <strain evidence="5">CSF55</strain>
    </source>
</reference>
<evidence type="ECO:0000313" key="4">
    <source>
        <dbReference type="Proteomes" id="UP000030755"/>
    </source>
</evidence>
<evidence type="ECO:0000313" key="5">
    <source>
        <dbReference type="Proteomes" id="UP000281549"/>
    </source>
</evidence>
<evidence type="ECO:0000256" key="1">
    <source>
        <dbReference type="ARBA" id="ARBA00008887"/>
    </source>
</evidence>
<reference evidence="3" key="3">
    <citation type="submission" date="2018-08" db="EMBL/GenBank/DDBJ databases">
        <title>Leveraging single-cell genomics to expand the Fungal Tree of Life.</title>
        <authorList>
            <consortium name="DOE Joint Genome Institute"/>
            <person name="Ahrendt S.R."/>
            <person name="Quandt C.A."/>
            <person name="Ciobanu D."/>
            <person name="Clum A."/>
            <person name="Salamov A."/>
            <person name="Andreopoulos B."/>
            <person name="Cheng J.-F."/>
            <person name="Woyke T."/>
            <person name="Pelin A."/>
            <person name="Henrissat B."/>
            <person name="Reynolds N."/>
            <person name="Benny G.L."/>
            <person name="Smith M.E."/>
            <person name="James T.Y."/>
            <person name="Grigoriev I.V."/>
        </authorList>
    </citation>
    <scope>NUCLEOTIDE SEQUENCE</scope>
    <source>
        <strain evidence="3">CSF55</strain>
    </source>
</reference>
<organism evidence="2 4">
    <name type="scientific">Rozella allomycis (strain CSF55)</name>
    <dbReference type="NCBI Taxonomy" id="988480"/>
    <lineage>
        <taxon>Eukaryota</taxon>
        <taxon>Fungi</taxon>
        <taxon>Fungi incertae sedis</taxon>
        <taxon>Cryptomycota</taxon>
        <taxon>Cryptomycota incertae sedis</taxon>
        <taxon>Rozella</taxon>
    </lineage>
</organism>
<dbReference type="OrthoDB" id="447173at2759"/>
<proteinExistence type="inferred from homology"/>
<keyword evidence="4" id="KW-1185">Reference proteome</keyword>
<dbReference type="GO" id="GO:0007018">
    <property type="term" value="P:microtubule-based movement"/>
    <property type="evidence" value="ECO:0007669"/>
    <property type="project" value="InterPro"/>
</dbReference>
<dbReference type="Gene3D" id="1.10.472.130">
    <property type="match status" value="1"/>
</dbReference>
<feature type="non-terminal residue" evidence="2">
    <location>
        <position position="132"/>
    </location>
</feature>
<gene>
    <name evidence="2" type="ORF">O9G_006372</name>
    <name evidence="3" type="ORF">ROZALSC1DRAFT_32040</name>
</gene>
<comment type="similarity">
    <text evidence="1">Belongs to the dynein heavy chain family.</text>
</comment>
<dbReference type="GO" id="GO:0005858">
    <property type="term" value="C:axonemal dynein complex"/>
    <property type="evidence" value="ECO:0007669"/>
    <property type="project" value="TreeGrafter"/>
</dbReference>